<dbReference type="Gene3D" id="3.40.640.10">
    <property type="entry name" value="Type I PLP-dependent aspartate aminotransferase-like (Major domain)"/>
    <property type="match status" value="1"/>
</dbReference>
<comment type="caution">
    <text evidence="2">The sequence shown here is derived from an EMBL/GenBank/DDBJ whole genome shotgun (WGS) entry which is preliminary data.</text>
</comment>
<dbReference type="InterPro" id="IPR015421">
    <property type="entry name" value="PyrdxlP-dep_Trfase_major"/>
</dbReference>
<dbReference type="Pfam" id="PF00155">
    <property type="entry name" value="Aminotran_1_2"/>
    <property type="match status" value="1"/>
</dbReference>
<dbReference type="RefSeq" id="WP_184833651.1">
    <property type="nucleotide sequence ID" value="NZ_BAAAVN010000001.1"/>
</dbReference>
<dbReference type="InterPro" id="IPR051446">
    <property type="entry name" value="HTH_trans_reg/aminotransferase"/>
</dbReference>
<dbReference type="PANTHER" id="PTHR46577:SF1">
    <property type="entry name" value="HTH-TYPE TRANSCRIPTIONAL REGULATORY PROTEIN GABR"/>
    <property type="match status" value="1"/>
</dbReference>
<proteinExistence type="predicted"/>
<keyword evidence="2" id="KW-0238">DNA-binding</keyword>
<evidence type="ECO:0000259" key="1">
    <source>
        <dbReference type="Pfam" id="PF00155"/>
    </source>
</evidence>
<feature type="domain" description="Aminotransferase class I/classII large" evidence="1">
    <location>
        <begin position="9"/>
        <end position="149"/>
    </location>
</feature>
<evidence type="ECO:0000313" key="2">
    <source>
        <dbReference type="EMBL" id="MBB5978975.1"/>
    </source>
</evidence>
<dbReference type="Proteomes" id="UP000558997">
    <property type="component" value="Unassembled WGS sequence"/>
</dbReference>
<dbReference type="PANTHER" id="PTHR46577">
    <property type="entry name" value="HTH-TYPE TRANSCRIPTIONAL REGULATORY PROTEIN GABR"/>
    <property type="match status" value="1"/>
</dbReference>
<dbReference type="InterPro" id="IPR015424">
    <property type="entry name" value="PyrdxlP-dep_Trfase"/>
</dbReference>
<dbReference type="EMBL" id="JACHNF010000001">
    <property type="protein sequence ID" value="MBB5978975.1"/>
    <property type="molecule type" value="Genomic_DNA"/>
</dbReference>
<keyword evidence="3" id="KW-1185">Reference proteome</keyword>
<organism evidence="2 3">
    <name type="scientific">Kribbella solani</name>
    <dbReference type="NCBI Taxonomy" id="236067"/>
    <lineage>
        <taxon>Bacteria</taxon>
        <taxon>Bacillati</taxon>
        <taxon>Actinomycetota</taxon>
        <taxon>Actinomycetes</taxon>
        <taxon>Propionibacteriales</taxon>
        <taxon>Kribbellaceae</taxon>
        <taxon>Kribbella</taxon>
    </lineage>
</organism>
<gene>
    <name evidence="2" type="ORF">HDA44_002316</name>
</gene>
<protein>
    <submittedName>
        <fullName evidence="2">DNA-binding transcriptional MocR family regulator</fullName>
    </submittedName>
</protein>
<dbReference type="AlphaFoldDB" id="A0A841DPW8"/>
<reference evidence="2 3" key="1">
    <citation type="submission" date="2020-08" db="EMBL/GenBank/DDBJ databases">
        <title>Sequencing the genomes of 1000 actinobacteria strains.</title>
        <authorList>
            <person name="Klenk H.-P."/>
        </authorList>
    </citation>
    <scope>NUCLEOTIDE SEQUENCE [LARGE SCALE GENOMIC DNA]</scope>
    <source>
        <strain evidence="2 3">DSM 17294</strain>
    </source>
</reference>
<dbReference type="InterPro" id="IPR004839">
    <property type="entry name" value="Aminotransferase_I/II_large"/>
</dbReference>
<dbReference type="GO" id="GO:0003677">
    <property type="term" value="F:DNA binding"/>
    <property type="evidence" value="ECO:0007669"/>
    <property type="project" value="UniProtKB-KW"/>
</dbReference>
<evidence type="ECO:0000313" key="3">
    <source>
        <dbReference type="Proteomes" id="UP000558997"/>
    </source>
</evidence>
<accession>A0A841DPW8</accession>
<dbReference type="SUPFAM" id="SSF53383">
    <property type="entry name" value="PLP-dependent transferases"/>
    <property type="match status" value="1"/>
</dbReference>
<dbReference type="GO" id="GO:0030170">
    <property type="term" value="F:pyridoxal phosphate binding"/>
    <property type="evidence" value="ECO:0007669"/>
    <property type="project" value="InterPro"/>
</dbReference>
<sequence length="183" mass="19627">MQGLAPDVVAYAGSASKTLAPGLRLGWLVVPRHLLAAVIEEKTWTDRHSDTLTHLTLAALIESGAYDRHVRAARLRYRHRRDDLIHALGNHHAGANHYPGASDRAGRQPGGIAAGLQLVIDLPGRDESAVLRTLHDHGINTFGMSHFGSGLPSALVIGYGAPAQHAWTRTLSALIDALQNAQL</sequence>
<name>A0A841DPW8_9ACTN</name>